<comment type="caution">
    <text evidence="3">The sequence shown here is derived from an EMBL/GenBank/DDBJ whole genome shotgun (WGS) entry which is preliminary data.</text>
</comment>
<feature type="domain" description="Ketoreductase" evidence="2">
    <location>
        <begin position="8"/>
        <end position="197"/>
    </location>
</feature>
<dbReference type="Pfam" id="PF13561">
    <property type="entry name" value="adh_short_C2"/>
    <property type="match status" value="1"/>
</dbReference>
<dbReference type="EMBL" id="LWHQ01000036">
    <property type="protein sequence ID" value="OAS22974.1"/>
    <property type="molecule type" value="Genomic_DNA"/>
</dbReference>
<dbReference type="STRING" id="427683.A5481_17660"/>
<evidence type="ECO:0000259" key="2">
    <source>
        <dbReference type="SMART" id="SM00822"/>
    </source>
</evidence>
<dbReference type="SUPFAM" id="SSF51735">
    <property type="entry name" value="NAD(P)-binding Rossmann-fold domains"/>
    <property type="match status" value="1"/>
</dbReference>
<dbReference type="Gene3D" id="3.40.50.720">
    <property type="entry name" value="NAD(P)-binding Rossmann-like Domain"/>
    <property type="match status" value="1"/>
</dbReference>
<comment type="similarity">
    <text evidence="1">Belongs to the short-chain dehydrogenases/reductases (SDR) family.</text>
</comment>
<dbReference type="OrthoDB" id="9804774at2"/>
<gene>
    <name evidence="3" type="ORF">A5481_17660</name>
</gene>
<dbReference type="InterPro" id="IPR050259">
    <property type="entry name" value="SDR"/>
</dbReference>
<dbReference type="FunFam" id="3.40.50.720:FF:000084">
    <property type="entry name" value="Short-chain dehydrogenase reductase"/>
    <property type="match status" value="1"/>
</dbReference>
<dbReference type="RefSeq" id="WP_048437224.1">
    <property type="nucleotide sequence ID" value="NZ_LWHQ01000036.1"/>
</dbReference>
<dbReference type="SMART" id="SM00822">
    <property type="entry name" value="PKS_KR"/>
    <property type="match status" value="1"/>
</dbReference>
<protein>
    <submittedName>
        <fullName evidence="3">3-oxoacyl-ACP reductase</fullName>
    </submittedName>
</protein>
<dbReference type="PRINTS" id="PR00081">
    <property type="entry name" value="GDHRDH"/>
</dbReference>
<dbReference type="InterPro" id="IPR036291">
    <property type="entry name" value="NAD(P)-bd_dom_sf"/>
</dbReference>
<dbReference type="Proteomes" id="UP000078316">
    <property type="component" value="Unassembled WGS sequence"/>
</dbReference>
<dbReference type="InterPro" id="IPR002347">
    <property type="entry name" value="SDR_fam"/>
</dbReference>
<accession>A0A179S7L6</accession>
<name>A0A179S7L6_9HYPH</name>
<dbReference type="PANTHER" id="PTHR42879">
    <property type="entry name" value="3-OXOACYL-(ACYL-CARRIER-PROTEIN) REDUCTASE"/>
    <property type="match status" value="1"/>
</dbReference>
<dbReference type="AlphaFoldDB" id="A0A179S7L6"/>
<organism evidence="3 4">
    <name type="scientific">Methylobacterium platani</name>
    <dbReference type="NCBI Taxonomy" id="427683"/>
    <lineage>
        <taxon>Bacteria</taxon>
        <taxon>Pseudomonadati</taxon>
        <taxon>Pseudomonadota</taxon>
        <taxon>Alphaproteobacteria</taxon>
        <taxon>Hyphomicrobiales</taxon>
        <taxon>Methylobacteriaceae</taxon>
        <taxon>Methylobacterium</taxon>
    </lineage>
</organism>
<proteinExistence type="inferred from homology"/>
<evidence type="ECO:0000313" key="4">
    <source>
        <dbReference type="Proteomes" id="UP000078316"/>
    </source>
</evidence>
<reference evidence="3 4" key="1">
    <citation type="submission" date="2016-04" db="EMBL/GenBank/DDBJ databases">
        <authorList>
            <person name="Evans L.H."/>
            <person name="Alamgir A."/>
            <person name="Owens N."/>
            <person name="Weber N.D."/>
            <person name="Virtaneva K."/>
            <person name="Barbian K."/>
            <person name="Babar A."/>
            <person name="Rosenke K."/>
        </authorList>
    </citation>
    <scope>NUCLEOTIDE SEQUENCE [LARGE SCALE GENOMIC DNA]</scope>
    <source>
        <strain evidence="3 4">PMB02</strain>
    </source>
</reference>
<dbReference type="InterPro" id="IPR057326">
    <property type="entry name" value="KR_dom"/>
</dbReference>
<sequence length="262" mass="26116">MKLGLDGKVVLVTGGSKGIGLACARAFLDEGARVGLVSRAQAHLDHALAELGAGGDRVAGYAADLVDPAQALAALDALEGALGPVDVLVNSAGAARRVPPDDLTPERWRAAFDAKLFTYVNMFDPAVKRMAARGSGVIVNVIGSGGKVAAPTHIAGGAANAALMLATAGLAQAYAASGVRVVGVSPGLTRTGRVAEGMQAEAALQGVAVEEAQARAEAGIPLGRMAEPEEIAAAVVFLASAKASYVTGVTLTMDGAKVAVVV</sequence>
<evidence type="ECO:0000313" key="3">
    <source>
        <dbReference type="EMBL" id="OAS22974.1"/>
    </source>
</evidence>
<evidence type="ECO:0000256" key="1">
    <source>
        <dbReference type="ARBA" id="ARBA00006484"/>
    </source>
</evidence>